<name>A0A941EHI6_9ACTN</name>
<dbReference type="InterPro" id="IPR013762">
    <property type="entry name" value="Integrase-like_cat_sf"/>
</dbReference>
<gene>
    <name evidence="6" type="ORF">KDK95_34140</name>
</gene>
<feature type="domain" description="Tyr recombinase" evidence="5">
    <location>
        <begin position="312"/>
        <end position="509"/>
    </location>
</feature>
<feature type="compositionally biased region" description="Acidic residues" evidence="4">
    <location>
        <begin position="538"/>
        <end position="548"/>
    </location>
</feature>
<evidence type="ECO:0000256" key="3">
    <source>
        <dbReference type="ARBA" id="ARBA00023172"/>
    </source>
</evidence>
<accession>A0A941EHI6</accession>
<evidence type="ECO:0000313" key="6">
    <source>
        <dbReference type="EMBL" id="MBR7831396.1"/>
    </source>
</evidence>
<dbReference type="Gene3D" id="1.10.443.10">
    <property type="entry name" value="Intergrase catalytic core"/>
    <property type="match status" value="1"/>
</dbReference>
<dbReference type="PANTHER" id="PTHR30349">
    <property type="entry name" value="PHAGE INTEGRASE-RELATED"/>
    <property type="match status" value="1"/>
</dbReference>
<organism evidence="6 7">
    <name type="scientific">Actinospica acidithermotolerans</name>
    <dbReference type="NCBI Taxonomy" id="2828514"/>
    <lineage>
        <taxon>Bacteria</taxon>
        <taxon>Bacillati</taxon>
        <taxon>Actinomycetota</taxon>
        <taxon>Actinomycetes</taxon>
        <taxon>Catenulisporales</taxon>
        <taxon>Actinospicaceae</taxon>
        <taxon>Actinospica</taxon>
    </lineage>
</organism>
<evidence type="ECO:0000256" key="4">
    <source>
        <dbReference type="SAM" id="MobiDB-lite"/>
    </source>
</evidence>
<dbReference type="InterPro" id="IPR050090">
    <property type="entry name" value="Tyrosine_recombinase_XerCD"/>
</dbReference>
<dbReference type="EMBL" id="JAGSOH010000234">
    <property type="protein sequence ID" value="MBR7831396.1"/>
    <property type="molecule type" value="Genomic_DNA"/>
</dbReference>
<dbReference type="Pfam" id="PF00589">
    <property type="entry name" value="Phage_integrase"/>
    <property type="match status" value="1"/>
</dbReference>
<dbReference type="GO" id="GO:0003677">
    <property type="term" value="F:DNA binding"/>
    <property type="evidence" value="ECO:0007669"/>
    <property type="project" value="UniProtKB-KW"/>
</dbReference>
<protein>
    <submittedName>
        <fullName evidence="6">Site-specific integrase</fullName>
    </submittedName>
</protein>
<keyword evidence="1" id="KW-0229">DNA integration</keyword>
<dbReference type="PANTHER" id="PTHR30349:SF91">
    <property type="entry name" value="INTA PROTEIN"/>
    <property type="match status" value="1"/>
</dbReference>
<evidence type="ECO:0000256" key="2">
    <source>
        <dbReference type="ARBA" id="ARBA00023125"/>
    </source>
</evidence>
<dbReference type="InterPro" id="IPR004107">
    <property type="entry name" value="Integrase_SAM-like_N"/>
</dbReference>
<dbReference type="Proteomes" id="UP000676325">
    <property type="component" value="Unassembled WGS sequence"/>
</dbReference>
<dbReference type="Gene3D" id="1.10.150.130">
    <property type="match status" value="1"/>
</dbReference>
<keyword evidence="2" id="KW-0238">DNA-binding</keyword>
<dbReference type="InterPro" id="IPR002104">
    <property type="entry name" value="Integrase_catalytic"/>
</dbReference>
<dbReference type="CDD" id="cd01189">
    <property type="entry name" value="INT_ICEBs1_C_like"/>
    <property type="match status" value="1"/>
</dbReference>
<proteinExistence type="predicted"/>
<comment type="caution">
    <text evidence="6">The sequence shown here is derived from an EMBL/GenBank/DDBJ whole genome shotgun (WGS) entry which is preliminary data.</text>
</comment>
<reference evidence="6" key="1">
    <citation type="submission" date="2021-04" db="EMBL/GenBank/DDBJ databases">
        <title>Genome based classification of Actinospica acidithermotolerans sp. nov., an actinobacterium isolated from an Indonesian hot spring.</title>
        <authorList>
            <person name="Kusuma A.B."/>
            <person name="Putra K.E."/>
            <person name="Nafisah S."/>
            <person name="Loh J."/>
            <person name="Nouioui I."/>
            <person name="Goodfellow M."/>
        </authorList>
    </citation>
    <scope>NUCLEOTIDE SEQUENCE</scope>
    <source>
        <strain evidence="6">MGRD01-02</strain>
    </source>
</reference>
<dbReference type="AlphaFoldDB" id="A0A941EHI6"/>
<evidence type="ECO:0000313" key="7">
    <source>
        <dbReference type="Proteomes" id="UP000676325"/>
    </source>
</evidence>
<evidence type="ECO:0000259" key="5">
    <source>
        <dbReference type="PROSITE" id="PS51898"/>
    </source>
</evidence>
<dbReference type="SUPFAM" id="SSF56349">
    <property type="entry name" value="DNA breaking-rejoining enzymes"/>
    <property type="match status" value="1"/>
</dbReference>
<dbReference type="GO" id="GO:0006310">
    <property type="term" value="P:DNA recombination"/>
    <property type="evidence" value="ECO:0007669"/>
    <property type="project" value="UniProtKB-KW"/>
</dbReference>
<evidence type="ECO:0000256" key="1">
    <source>
        <dbReference type="ARBA" id="ARBA00022908"/>
    </source>
</evidence>
<dbReference type="Pfam" id="PF14659">
    <property type="entry name" value="Phage_int_SAM_3"/>
    <property type="match status" value="1"/>
</dbReference>
<feature type="region of interest" description="Disordered" evidence="4">
    <location>
        <begin position="527"/>
        <end position="548"/>
    </location>
</feature>
<dbReference type="GO" id="GO:0015074">
    <property type="term" value="P:DNA integration"/>
    <property type="evidence" value="ECO:0007669"/>
    <property type="project" value="UniProtKB-KW"/>
</dbReference>
<keyword evidence="3" id="KW-0233">DNA recombination</keyword>
<dbReference type="InterPro" id="IPR011010">
    <property type="entry name" value="DNA_brk_join_enz"/>
</dbReference>
<dbReference type="RefSeq" id="WP_212522505.1">
    <property type="nucleotide sequence ID" value="NZ_JAGSOH010000234.1"/>
</dbReference>
<dbReference type="InterPro" id="IPR010998">
    <property type="entry name" value="Integrase_recombinase_N"/>
</dbReference>
<sequence>MAMSRKKLTGTVFKRCSCTREVTAPDGSVAVKAWGTRCPQLTYRDGRWSKDHGTWRFQLEVPTVDERREHLRAGFATEAECRETLDKVVALLRLAESAEDGDEDRVLRQVAGLVRAALKAKGPLPDEDELRKRLALGQQIETALTVGEYLTEWLATKSDLAEGTKMAYAMHVRVHLIPHLGKIRLDRLRVSHIKGMVDAIGAQNETRLAGQRHRAKLKTDLETAVEQGDADRARVLRERIKALGEPLPITGPASIRRIRATLSSALADAVEQLLIPVNPAKLFRLKGGGRPKGLVWTNARVAAWRKTGEKPSPVMIWTVEQTLAFLRAARGHRFAIAYHLMVLTGMRRGETAGLHWRDVDLDAGELTVTCQLAQIGWRTEITEPKTPESHRTIALDDSAVTLLRGQKAWQETQRATFGEGWEDNDLVFTNPDGTRLHPAQLTYEFYKLVRENELPPIRLHDVRHGTATHALTAGIDVKLVQDLLGHTTSSFTRDTYQGVADEARRTAATTLAAFLAQADKTLRDNAVEQTTSNHDDEVASEPEEDGLR</sequence>
<keyword evidence="7" id="KW-1185">Reference proteome</keyword>
<dbReference type="PROSITE" id="PS51898">
    <property type="entry name" value="TYR_RECOMBINASE"/>
    <property type="match status" value="1"/>
</dbReference>